<dbReference type="GO" id="GO:0009055">
    <property type="term" value="F:electron transfer activity"/>
    <property type="evidence" value="ECO:0007669"/>
    <property type="project" value="TreeGrafter"/>
</dbReference>
<evidence type="ECO:0000256" key="5">
    <source>
        <dbReference type="ARBA" id="ARBA00022617"/>
    </source>
</evidence>
<dbReference type="PANTHER" id="PTHR43141:SF5">
    <property type="entry name" value="CYTOCHROME BD-I UBIQUINOL OXIDASE SUBUNIT 2"/>
    <property type="match status" value="1"/>
</dbReference>
<gene>
    <name evidence="12" type="ORF">BJI69_09745</name>
</gene>
<dbReference type="EMBL" id="CP017480">
    <property type="protein sequence ID" value="APG04150.1"/>
    <property type="molecule type" value="Genomic_DNA"/>
</dbReference>
<evidence type="ECO:0000256" key="9">
    <source>
        <dbReference type="ARBA" id="ARBA00022989"/>
    </source>
</evidence>
<comment type="similarity">
    <text evidence="2">Belongs to the cytochrome ubiquinol oxidase subunit 2 family.</text>
</comment>
<evidence type="ECO:0000256" key="1">
    <source>
        <dbReference type="ARBA" id="ARBA00004651"/>
    </source>
</evidence>
<keyword evidence="5" id="KW-0349">Heme</keyword>
<evidence type="ECO:0000256" key="6">
    <source>
        <dbReference type="ARBA" id="ARBA00022692"/>
    </source>
</evidence>
<dbReference type="AlphaFoldDB" id="A0A0G9HBI9"/>
<evidence type="ECO:0000313" key="12">
    <source>
        <dbReference type="EMBL" id="APG04150.1"/>
    </source>
</evidence>
<keyword evidence="9" id="KW-1133">Transmembrane helix</keyword>
<dbReference type="NCBIfam" id="TIGR00203">
    <property type="entry name" value="cydB"/>
    <property type="match status" value="1"/>
</dbReference>
<dbReference type="STRING" id="1440763.BJI69_09745"/>
<comment type="subcellular location">
    <subcellularLocation>
        <location evidence="1">Cell membrane</location>
        <topology evidence="1">Multi-pass membrane protein</topology>
    </subcellularLocation>
</comment>
<evidence type="ECO:0000256" key="2">
    <source>
        <dbReference type="ARBA" id="ARBA00007543"/>
    </source>
</evidence>
<evidence type="ECO:0000256" key="7">
    <source>
        <dbReference type="ARBA" id="ARBA00022723"/>
    </source>
</evidence>
<name>A0A0G9HBI9_9GAMM</name>
<keyword evidence="10" id="KW-0408">Iron</keyword>
<dbReference type="GO" id="GO:0046872">
    <property type="term" value="F:metal ion binding"/>
    <property type="evidence" value="ECO:0007669"/>
    <property type="project" value="UniProtKB-KW"/>
</dbReference>
<dbReference type="Pfam" id="PF02322">
    <property type="entry name" value="Cyt_bd_oxida_II"/>
    <property type="match status" value="1"/>
</dbReference>
<reference evidence="13" key="1">
    <citation type="submission" date="2016-09" db="EMBL/GenBank/DDBJ databases">
        <authorList>
            <person name="Lysoe E."/>
        </authorList>
    </citation>
    <scope>NUCLEOTIDE SEQUENCE [LARGE SCALE GENOMIC DNA]</scope>
    <source>
        <strain evidence="13">LJ96T</strain>
    </source>
</reference>
<protein>
    <submittedName>
        <fullName evidence="12">Cytochrome d ubiquinol oxidase subunit II</fullName>
    </submittedName>
</protein>
<evidence type="ECO:0000256" key="8">
    <source>
        <dbReference type="ARBA" id="ARBA00022982"/>
    </source>
</evidence>
<keyword evidence="11" id="KW-0472">Membrane</keyword>
<dbReference type="InterPro" id="IPR003317">
    <property type="entry name" value="Cyt-d_oxidase_su2"/>
</dbReference>
<dbReference type="RefSeq" id="WP_046967979.1">
    <property type="nucleotide sequence ID" value="NZ_CP017480.1"/>
</dbReference>
<keyword evidence="4" id="KW-1003">Cell membrane</keyword>
<dbReference type="GO" id="GO:0019646">
    <property type="term" value="P:aerobic electron transport chain"/>
    <property type="evidence" value="ECO:0007669"/>
    <property type="project" value="TreeGrafter"/>
</dbReference>
<evidence type="ECO:0000256" key="3">
    <source>
        <dbReference type="ARBA" id="ARBA00022448"/>
    </source>
</evidence>
<dbReference type="GO" id="GO:0016682">
    <property type="term" value="F:oxidoreductase activity, acting on diphenols and related substances as donors, oxygen as acceptor"/>
    <property type="evidence" value="ECO:0007669"/>
    <property type="project" value="TreeGrafter"/>
</dbReference>
<dbReference type="KEGG" id="lrz:BJI69_09745"/>
<dbReference type="PANTHER" id="PTHR43141">
    <property type="entry name" value="CYTOCHROME BD2 SUBUNIT II"/>
    <property type="match status" value="1"/>
</dbReference>
<proteinExistence type="inferred from homology"/>
<organism evidence="12 13">
    <name type="scientific">Luteibacter rhizovicinus DSM 16549</name>
    <dbReference type="NCBI Taxonomy" id="1440763"/>
    <lineage>
        <taxon>Bacteria</taxon>
        <taxon>Pseudomonadati</taxon>
        <taxon>Pseudomonadota</taxon>
        <taxon>Gammaproteobacteria</taxon>
        <taxon>Lysobacterales</taxon>
        <taxon>Rhodanobacteraceae</taxon>
        <taxon>Luteibacter</taxon>
    </lineage>
</organism>
<evidence type="ECO:0000256" key="11">
    <source>
        <dbReference type="ARBA" id="ARBA00023136"/>
    </source>
</evidence>
<evidence type="ECO:0000256" key="4">
    <source>
        <dbReference type="ARBA" id="ARBA00022475"/>
    </source>
</evidence>
<dbReference type="GO" id="GO:0070069">
    <property type="term" value="C:cytochrome complex"/>
    <property type="evidence" value="ECO:0007669"/>
    <property type="project" value="TreeGrafter"/>
</dbReference>
<accession>A0A0G9HBI9</accession>
<keyword evidence="7" id="KW-0479">Metal-binding</keyword>
<keyword evidence="8" id="KW-0249">Electron transport</keyword>
<dbReference type="PIRSF" id="PIRSF000267">
    <property type="entry name" value="Cyt_oxidse_sub2"/>
    <property type="match status" value="1"/>
</dbReference>
<dbReference type="PATRIC" id="fig|1440763.5.peg.2273"/>
<dbReference type="GO" id="GO:0005886">
    <property type="term" value="C:plasma membrane"/>
    <property type="evidence" value="ECO:0007669"/>
    <property type="project" value="UniProtKB-SubCell"/>
</dbReference>
<dbReference type="Proteomes" id="UP000182987">
    <property type="component" value="Chromosome"/>
</dbReference>
<evidence type="ECO:0000256" key="10">
    <source>
        <dbReference type="ARBA" id="ARBA00023004"/>
    </source>
</evidence>
<dbReference type="OrthoDB" id="9776710at2"/>
<keyword evidence="6" id="KW-0812">Transmembrane</keyword>
<keyword evidence="3" id="KW-0813">Transport</keyword>
<evidence type="ECO:0000313" key="13">
    <source>
        <dbReference type="Proteomes" id="UP000182987"/>
    </source>
</evidence>
<keyword evidence="13" id="KW-1185">Reference proteome</keyword>
<sequence>MFDYETLRVIWWALIGVLLIGFAVMDGFDFGVAALLRILGRDEHERVVLLETIEPTWEGNQVWFILGGGAVFAAWPLLYAASFSGLYVAMFVLLVAFIIRPVGFNFREKVDDPRWRAVWDTCLIASGVIVMLVCGVAFGNLFLGLPFHYDGDLRMTWDGSFFQLFRPFALLSGLVSLSMLLAHGASWAAMKADLLIAERAAKVSRIASAVYIVLFVLAGIWLAYGIPGYAVSGPVVTDAMSNPMNKQVAVGGSWFASYLTHPYFWAGPVIAFVGALGLQLFVGRRGFLGFFCSCLAVAGTILSAGFALFPFLMPSAADPTSSLTIWDASSSRGTLLIMLGVTVVFIPLILLYTGWVYRVMRGRVTLEHVRKSHSLY</sequence>